<keyword evidence="2" id="KW-0805">Transcription regulation</keyword>
<feature type="coiled-coil region" evidence="4">
    <location>
        <begin position="50"/>
        <end position="77"/>
    </location>
</feature>
<dbReference type="PROSITE" id="PS50888">
    <property type="entry name" value="BHLH"/>
    <property type="match status" value="1"/>
</dbReference>
<accession>A0ABR2LFI7</accession>
<dbReference type="Proteomes" id="UP001412067">
    <property type="component" value="Unassembled WGS sequence"/>
</dbReference>
<dbReference type="Gene3D" id="4.10.280.10">
    <property type="entry name" value="Helix-loop-helix DNA-binding domain"/>
    <property type="match status" value="1"/>
</dbReference>
<evidence type="ECO:0000313" key="6">
    <source>
        <dbReference type="EMBL" id="KAK8939723.1"/>
    </source>
</evidence>
<dbReference type="SUPFAM" id="SSF47459">
    <property type="entry name" value="HLH, helix-loop-helix DNA-binding domain"/>
    <property type="match status" value="1"/>
</dbReference>
<dbReference type="PANTHER" id="PTHR13935:SF46">
    <property type="entry name" value="TRANSCRIPTION FACTOR BHLH167-RELATED"/>
    <property type="match status" value="1"/>
</dbReference>
<feature type="domain" description="BHLH" evidence="5">
    <location>
        <begin position="6"/>
        <end position="60"/>
    </location>
</feature>
<evidence type="ECO:0000256" key="2">
    <source>
        <dbReference type="ARBA" id="ARBA00023015"/>
    </source>
</evidence>
<gene>
    <name evidence="6" type="ORF">KSP40_PGU005377</name>
</gene>
<evidence type="ECO:0000259" key="5">
    <source>
        <dbReference type="PROSITE" id="PS50888"/>
    </source>
</evidence>
<comment type="similarity">
    <text evidence="1">Belongs to the bHLH protein family.</text>
</comment>
<dbReference type="InterPro" id="IPR011598">
    <property type="entry name" value="bHLH_dom"/>
</dbReference>
<name>A0ABR2LFI7_9ASPA</name>
<reference evidence="6 7" key="1">
    <citation type="journal article" date="2022" name="Nat. Plants">
        <title>Genomes of leafy and leafless Platanthera orchids illuminate the evolution of mycoheterotrophy.</title>
        <authorList>
            <person name="Li M.H."/>
            <person name="Liu K.W."/>
            <person name="Li Z."/>
            <person name="Lu H.C."/>
            <person name="Ye Q.L."/>
            <person name="Zhang D."/>
            <person name="Wang J.Y."/>
            <person name="Li Y.F."/>
            <person name="Zhong Z.M."/>
            <person name="Liu X."/>
            <person name="Yu X."/>
            <person name="Liu D.K."/>
            <person name="Tu X.D."/>
            <person name="Liu B."/>
            <person name="Hao Y."/>
            <person name="Liao X.Y."/>
            <person name="Jiang Y.T."/>
            <person name="Sun W.H."/>
            <person name="Chen J."/>
            <person name="Chen Y.Q."/>
            <person name="Ai Y."/>
            <person name="Zhai J.W."/>
            <person name="Wu S.S."/>
            <person name="Zhou Z."/>
            <person name="Hsiao Y.Y."/>
            <person name="Wu W.L."/>
            <person name="Chen Y.Y."/>
            <person name="Lin Y.F."/>
            <person name="Hsu J.L."/>
            <person name="Li C.Y."/>
            <person name="Wang Z.W."/>
            <person name="Zhao X."/>
            <person name="Zhong W.Y."/>
            <person name="Ma X.K."/>
            <person name="Ma L."/>
            <person name="Huang J."/>
            <person name="Chen G.Z."/>
            <person name="Huang M.Z."/>
            <person name="Huang L."/>
            <person name="Peng D.H."/>
            <person name="Luo Y.B."/>
            <person name="Zou S.Q."/>
            <person name="Chen S.P."/>
            <person name="Lan S."/>
            <person name="Tsai W.C."/>
            <person name="Van de Peer Y."/>
            <person name="Liu Z.J."/>
        </authorList>
    </citation>
    <scope>NUCLEOTIDE SEQUENCE [LARGE SCALE GENOMIC DNA]</scope>
    <source>
        <strain evidence="6">Lor288</strain>
    </source>
</reference>
<protein>
    <recommendedName>
        <fullName evidence="5">BHLH domain-containing protein</fullName>
    </recommendedName>
</protein>
<evidence type="ECO:0000256" key="3">
    <source>
        <dbReference type="ARBA" id="ARBA00023163"/>
    </source>
</evidence>
<evidence type="ECO:0000313" key="7">
    <source>
        <dbReference type="Proteomes" id="UP001412067"/>
    </source>
</evidence>
<comment type="caution">
    <text evidence="6">The sequence shown here is derived from an EMBL/GenBank/DDBJ whole genome shotgun (WGS) entry which is preliminary data.</text>
</comment>
<dbReference type="PANTHER" id="PTHR13935">
    <property type="entry name" value="ACHAETE-SCUTE TRANSCRIPTION FACTOR-RELATED"/>
    <property type="match status" value="1"/>
</dbReference>
<evidence type="ECO:0000256" key="4">
    <source>
        <dbReference type="SAM" id="Coils"/>
    </source>
</evidence>
<sequence length="176" mass="20239">MKRQDDQKMDRKTVEKNRRIHMKSLCFKLSSLIPKQDYVFKDSISLQHHLERAAAYIKRLKERIEKLKHRKASCAADTECGREIDGAEKSGYKLPVIEVRHQEQQNLEVLLISGLKKNFFFHEVIGVLEEEGAEVVNASFSVVGNKIFHTIHTQAISSRIGLEASRVSARLQELIK</sequence>
<dbReference type="EMBL" id="JBBWWR010000020">
    <property type="protein sequence ID" value="KAK8939723.1"/>
    <property type="molecule type" value="Genomic_DNA"/>
</dbReference>
<proteinExistence type="inferred from homology"/>
<keyword evidence="4" id="KW-0175">Coiled coil</keyword>
<organism evidence="6 7">
    <name type="scientific">Platanthera guangdongensis</name>
    <dbReference type="NCBI Taxonomy" id="2320717"/>
    <lineage>
        <taxon>Eukaryota</taxon>
        <taxon>Viridiplantae</taxon>
        <taxon>Streptophyta</taxon>
        <taxon>Embryophyta</taxon>
        <taxon>Tracheophyta</taxon>
        <taxon>Spermatophyta</taxon>
        <taxon>Magnoliopsida</taxon>
        <taxon>Liliopsida</taxon>
        <taxon>Asparagales</taxon>
        <taxon>Orchidaceae</taxon>
        <taxon>Orchidoideae</taxon>
        <taxon>Orchideae</taxon>
        <taxon>Orchidinae</taxon>
        <taxon>Platanthera</taxon>
    </lineage>
</organism>
<keyword evidence="7" id="KW-1185">Reference proteome</keyword>
<evidence type="ECO:0000256" key="1">
    <source>
        <dbReference type="ARBA" id="ARBA00005510"/>
    </source>
</evidence>
<keyword evidence="3" id="KW-0804">Transcription</keyword>
<dbReference type="InterPro" id="IPR036638">
    <property type="entry name" value="HLH_DNA-bd_sf"/>
</dbReference>
<dbReference type="InterPro" id="IPR015660">
    <property type="entry name" value="MASH1/Ascl1a-like"/>
</dbReference>
<dbReference type="Pfam" id="PF00010">
    <property type="entry name" value="HLH"/>
    <property type="match status" value="1"/>
</dbReference>